<protein>
    <submittedName>
        <fullName evidence="1">Uncharacterized protein</fullName>
    </submittedName>
</protein>
<dbReference type="OrthoDB" id="2617173at2"/>
<name>B8HQL0_CYAP4</name>
<organism evidence="1">
    <name type="scientific">Cyanothece sp. (strain PCC 7425 / ATCC 29141)</name>
    <dbReference type="NCBI Taxonomy" id="395961"/>
    <lineage>
        <taxon>Bacteria</taxon>
        <taxon>Bacillati</taxon>
        <taxon>Cyanobacteriota</taxon>
        <taxon>Cyanophyceae</taxon>
        <taxon>Gomontiellales</taxon>
        <taxon>Cyanothecaceae</taxon>
        <taxon>Cyanothece</taxon>
    </lineage>
</organism>
<accession>B8HQL0</accession>
<dbReference type="eggNOG" id="ENOG5032Y29">
    <property type="taxonomic scope" value="Bacteria"/>
</dbReference>
<gene>
    <name evidence="1" type="ordered locus">Cyan7425_1630</name>
</gene>
<dbReference type="EMBL" id="CP001344">
    <property type="protein sequence ID" value="ACL44000.1"/>
    <property type="molecule type" value="Genomic_DNA"/>
</dbReference>
<dbReference type="KEGG" id="cyn:Cyan7425_1630"/>
<dbReference type="AlphaFoldDB" id="B8HQL0"/>
<dbReference type="STRING" id="395961.Cyan7425_1630"/>
<proteinExistence type="predicted"/>
<reference evidence="1" key="1">
    <citation type="submission" date="2009-01" db="EMBL/GenBank/DDBJ databases">
        <title>Complete sequence of chromosome Cyanothece sp. PCC 7425.</title>
        <authorList>
            <consortium name="US DOE Joint Genome Institute"/>
            <person name="Lucas S."/>
            <person name="Copeland A."/>
            <person name="Lapidus A."/>
            <person name="Glavina del Rio T."/>
            <person name="Dalin E."/>
            <person name="Tice H."/>
            <person name="Bruce D."/>
            <person name="Goodwin L."/>
            <person name="Pitluck S."/>
            <person name="Sims D."/>
            <person name="Meineke L."/>
            <person name="Brettin T."/>
            <person name="Detter J.C."/>
            <person name="Han C."/>
            <person name="Larimer F."/>
            <person name="Land M."/>
            <person name="Hauser L."/>
            <person name="Kyrpides N."/>
            <person name="Ovchinnikova G."/>
            <person name="Liberton M."/>
            <person name="Stoeckel J."/>
            <person name="Banerjee A."/>
            <person name="Singh A."/>
            <person name="Page L."/>
            <person name="Sato H."/>
            <person name="Zhao L."/>
            <person name="Sherman L."/>
            <person name="Pakrasi H."/>
            <person name="Richardson P."/>
        </authorList>
    </citation>
    <scope>NUCLEOTIDE SEQUENCE</scope>
    <source>
        <strain evidence="1">PCC 7425</strain>
    </source>
</reference>
<evidence type="ECO:0000313" key="1">
    <source>
        <dbReference type="EMBL" id="ACL44000.1"/>
    </source>
</evidence>
<dbReference type="HOGENOM" id="CLU_153659_0_0_3"/>
<sequence length="135" mass="15414">MSRLFELLEKIRTKPGMYLGRPSVSDLFMFLVGYEYALSEIDIDLTEAEKQFYCDFQPWLQQKLKITSVASWAKLIMLSCHDEKAGFEQFYKLLDEFKQCNPSLRDGIGEVLDSSHPAINSVPVPIATAEAMPNK</sequence>